<keyword evidence="5 10" id="KW-0949">S-adenosyl-L-methionine</keyword>
<evidence type="ECO:0000256" key="10">
    <source>
        <dbReference type="PROSITE-ProRule" id="PRU01024"/>
    </source>
</evidence>
<dbReference type="EC" id="2.1.1.189" evidence="9"/>
<dbReference type="Gene3D" id="2.40.50.1070">
    <property type="match status" value="1"/>
</dbReference>
<dbReference type="PROSITE" id="PS01230">
    <property type="entry name" value="TRMA_1"/>
    <property type="match status" value="1"/>
</dbReference>
<keyword evidence="3 10" id="KW-0489">Methyltransferase</keyword>
<evidence type="ECO:0000256" key="9">
    <source>
        <dbReference type="NCBIfam" id="TIGR02085"/>
    </source>
</evidence>
<feature type="binding site" evidence="10">
    <location>
        <position position="307"/>
    </location>
    <ligand>
        <name>S-adenosyl-L-methionine</name>
        <dbReference type="ChEBI" id="CHEBI:59789"/>
    </ligand>
</feature>
<dbReference type="InterPro" id="IPR030391">
    <property type="entry name" value="MeTrfase_TrmA_CS"/>
</dbReference>
<dbReference type="Gene3D" id="3.40.50.150">
    <property type="entry name" value="Vaccinia Virus protein VP39"/>
    <property type="match status" value="1"/>
</dbReference>
<feature type="binding site" evidence="10">
    <location>
        <position position="241"/>
    </location>
    <ligand>
        <name>S-adenosyl-L-methionine</name>
        <dbReference type="ChEBI" id="CHEBI:59789"/>
    </ligand>
</feature>
<dbReference type="InterPro" id="IPR029063">
    <property type="entry name" value="SAM-dependent_MTases_sf"/>
</dbReference>
<feature type="active site" evidence="11">
    <location>
        <position position="334"/>
    </location>
</feature>
<dbReference type="EMBL" id="JBBDHC010000003">
    <property type="protein sequence ID" value="MEJ1248573.1"/>
    <property type="molecule type" value="Genomic_DNA"/>
</dbReference>
<name>A0AAW9QWX1_9GAMM</name>
<accession>A0AAW9QWX1</accession>
<sequence length="386" mass="42136">MHCDAFESGRCASCARIREPLDAQVARKQADAAQRLAAFGPIHWHAPVRSREAGFRNKAKMVVAGSVDQPTLGILDASGHGVDLTDCPLYPAAISGIFPALAAFIRQARIAPYDVPGRHGELKYLLVTVAEHSGELMLRFVLRSQESIARIRKHLPALRAALPGLRVVSANLQPEHKAVLEGEREILLTDEAALTMRLNDLPIHLRPQSFFQTNTDVAAALYRQARDWVAALDPPALWDLYCGVGGFALHCADGRREVTGIELSEEAIASACRSRDELGLAGVRFQAGDAAAFARAAIRLPPLVIVNPPRRGIGSALCQRLRESEARWIIYSSCNVESLARDLADLADFRVRQARLFDMFPHTDHFEVACLLERHAAQNPTGSGGA</sequence>
<dbReference type="InterPro" id="IPR011825">
    <property type="entry name" value="23SrRNA_MeTrfase_RlmC"/>
</dbReference>
<keyword evidence="4 10" id="KW-0808">Transferase</keyword>
<evidence type="ECO:0000313" key="13">
    <source>
        <dbReference type="Proteomes" id="UP001364472"/>
    </source>
</evidence>
<keyword evidence="6" id="KW-0479">Metal-binding</keyword>
<comment type="caution">
    <text evidence="12">The sequence shown here is derived from an EMBL/GenBank/DDBJ whole genome shotgun (WGS) entry which is preliminary data.</text>
</comment>
<keyword evidence="1" id="KW-0004">4Fe-4S</keyword>
<proteinExistence type="inferred from homology"/>
<reference evidence="12 13" key="1">
    <citation type="journal article" date="2016" name="Antonie Van Leeuwenhoek">
        <title>Denitratimonas tolerans gen. nov., sp. nov., a denitrifying bacterium isolated from a bioreactor for tannery wastewater treatment.</title>
        <authorList>
            <person name="Han S.I."/>
            <person name="Kim J.O."/>
            <person name="Lee Y.R."/>
            <person name="Ekpeghere K.I."/>
            <person name="Koh S.C."/>
            <person name="Whang K.S."/>
        </authorList>
    </citation>
    <scope>NUCLEOTIDE SEQUENCE [LARGE SCALE GENOMIC DNA]</scope>
    <source>
        <strain evidence="12 13">KACC 17565</strain>
    </source>
</reference>
<dbReference type="AlphaFoldDB" id="A0AAW9QWX1"/>
<dbReference type="NCBIfam" id="NF002909">
    <property type="entry name" value="PRK03522.2-1"/>
    <property type="match status" value="1"/>
</dbReference>
<gene>
    <name evidence="12" type="primary">rlmC</name>
    <name evidence="12" type="ORF">WB794_02635</name>
</gene>
<evidence type="ECO:0000256" key="5">
    <source>
        <dbReference type="ARBA" id="ARBA00022691"/>
    </source>
</evidence>
<evidence type="ECO:0000256" key="1">
    <source>
        <dbReference type="ARBA" id="ARBA00022485"/>
    </source>
</evidence>
<protein>
    <recommendedName>
        <fullName evidence="9">23S rRNA (uracil(747)-C(5))-methyltransferase RlmC</fullName>
        <ecNumber evidence="9">2.1.1.189</ecNumber>
    </recommendedName>
</protein>
<dbReference type="GO" id="GO:0070041">
    <property type="term" value="F:rRNA (uridine-C5-)-methyltransferase activity"/>
    <property type="evidence" value="ECO:0007669"/>
    <property type="project" value="TreeGrafter"/>
</dbReference>
<evidence type="ECO:0000256" key="6">
    <source>
        <dbReference type="ARBA" id="ARBA00022723"/>
    </source>
</evidence>
<dbReference type="SUPFAM" id="SSF53335">
    <property type="entry name" value="S-adenosyl-L-methionine-dependent methyltransferases"/>
    <property type="match status" value="1"/>
</dbReference>
<evidence type="ECO:0000313" key="12">
    <source>
        <dbReference type="EMBL" id="MEJ1248573.1"/>
    </source>
</evidence>
<evidence type="ECO:0000256" key="2">
    <source>
        <dbReference type="ARBA" id="ARBA00022552"/>
    </source>
</evidence>
<keyword evidence="2" id="KW-0698">rRNA processing</keyword>
<evidence type="ECO:0000256" key="4">
    <source>
        <dbReference type="ARBA" id="ARBA00022679"/>
    </source>
</evidence>
<dbReference type="GO" id="GO:0051539">
    <property type="term" value="F:4 iron, 4 sulfur cluster binding"/>
    <property type="evidence" value="ECO:0007669"/>
    <property type="project" value="UniProtKB-KW"/>
</dbReference>
<dbReference type="RefSeq" id="WP_337334293.1">
    <property type="nucleotide sequence ID" value="NZ_JBBDHC010000003.1"/>
</dbReference>
<dbReference type="GO" id="GO:0046872">
    <property type="term" value="F:metal ion binding"/>
    <property type="evidence" value="ECO:0007669"/>
    <property type="project" value="UniProtKB-KW"/>
</dbReference>
<dbReference type="PANTHER" id="PTHR11061">
    <property type="entry name" value="RNA M5U METHYLTRANSFERASE"/>
    <property type="match status" value="1"/>
</dbReference>
<dbReference type="GO" id="GO:0070475">
    <property type="term" value="P:rRNA base methylation"/>
    <property type="evidence" value="ECO:0007669"/>
    <property type="project" value="TreeGrafter"/>
</dbReference>
<dbReference type="PROSITE" id="PS01231">
    <property type="entry name" value="TRMA_2"/>
    <property type="match status" value="1"/>
</dbReference>
<keyword evidence="13" id="KW-1185">Reference proteome</keyword>
<dbReference type="CDD" id="cd02440">
    <property type="entry name" value="AdoMet_MTases"/>
    <property type="match status" value="1"/>
</dbReference>
<keyword evidence="7" id="KW-0408">Iron</keyword>
<dbReference type="InterPro" id="IPR030390">
    <property type="entry name" value="MeTrfase_TrmA_AS"/>
</dbReference>
<dbReference type="Pfam" id="PF05958">
    <property type="entry name" value="tRNA_U5-meth_tr"/>
    <property type="match status" value="1"/>
</dbReference>
<feature type="binding site" evidence="10">
    <location>
        <position position="262"/>
    </location>
    <ligand>
        <name>S-adenosyl-L-methionine</name>
        <dbReference type="ChEBI" id="CHEBI:59789"/>
    </ligand>
</feature>
<evidence type="ECO:0000256" key="8">
    <source>
        <dbReference type="ARBA" id="ARBA00023014"/>
    </source>
</evidence>
<organism evidence="12 13">
    <name type="scientific">Denitratimonas tolerans</name>
    <dbReference type="NCBI Taxonomy" id="1338420"/>
    <lineage>
        <taxon>Bacteria</taxon>
        <taxon>Pseudomonadati</taxon>
        <taxon>Pseudomonadota</taxon>
        <taxon>Gammaproteobacteria</taxon>
        <taxon>Lysobacterales</taxon>
        <taxon>Lysobacteraceae</taxon>
        <taxon>Denitratimonas</taxon>
    </lineage>
</organism>
<evidence type="ECO:0000256" key="3">
    <source>
        <dbReference type="ARBA" id="ARBA00022603"/>
    </source>
</evidence>
<dbReference type="InterPro" id="IPR010280">
    <property type="entry name" value="U5_MeTrfase_fam"/>
</dbReference>
<evidence type="ECO:0000256" key="7">
    <source>
        <dbReference type="ARBA" id="ARBA00023004"/>
    </source>
</evidence>
<dbReference type="Proteomes" id="UP001364472">
    <property type="component" value="Unassembled WGS sequence"/>
</dbReference>
<feature type="binding site" evidence="10">
    <location>
        <position position="212"/>
    </location>
    <ligand>
        <name>S-adenosyl-L-methionine</name>
        <dbReference type="ChEBI" id="CHEBI:59789"/>
    </ligand>
</feature>
<keyword evidence="8" id="KW-0411">Iron-sulfur</keyword>
<evidence type="ECO:0000256" key="11">
    <source>
        <dbReference type="PROSITE-ProRule" id="PRU10015"/>
    </source>
</evidence>
<comment type="similarity">
    <text evidence="10">Belongs to the class I-like SAM-binding methyltransferase superfamily. RNA M5U methyltransferase family.</text>
</comment>
<dbReference type="PROSITE" id="PS51687">
    <property type="entry name" value="SAM_MT_RNA_M5U"/>
    <property type="match status" value="1"/>
</dbReference>
<dbReference type="PANTHER" id="PTHR11061:SF30">
    <property type="entry name" value="TRNA (URACIL(54)-C(5))-METHYLTRANSFERASE"/>
    <property type="match status" value="1"/>
</dbReference>
<feature type="active site" description="Nucleophile" evidence="10">
    <location>
        <position position="334"/>
    </location>
</feature>
<dbReference type="NCBIfam" id="TIGR02085">
    <property type="entry name" value="meth_trns_rumB"/>
    <property type="match status" value="1"/>
</dbReference>